<dbReference type="EMBL" id="UIGY01000001">
    <property type="protein sequence ID" value="SUZ07515.1"/>
    <property type="molecule type" value="Genomic_DNA"/>
</dbReference>
<organism evidence="1">
    <name type="scientific">Blumeria graminis f. sp. tritici 96224</name>
    <dbReference type="NCBI Taxonomy" id="1268274"/>
    <lineage>
        <taxon>Eukaryota</taxon>
        <taxon>Fungi</taxon>
        <taxon>Dikarya</taxon>
        <taxon>Ascomycota</taxon>
        <taxon>Pezizomycotina</taxon>
        <taxon>Leotiomycetes</taxon>
        <taxon>Erysiphales</taxon>
        <taxon>Erysiphaceae</taxon>
        <taxon>Blumeria</taxon>
    </lineage>
</organism>
<reference evidence="1" key="1">
    <citation type="submission" date="2018-07" db="EMBL/GenBank/DDBJ databases">
        <authorList>
            <person name="Quirk P.G."/>
            <person name="Krulwich T.A."/>
        </authorList>
    </citation>
    <scope>NUCLEOTIDE SEQUENCE</scope>
    <source>
        <strain evidence="1">96224</strain>
    </source>
</reference>
<name>A0A381L0R9_BLUGR</name>
<evidence type="ECO:0000313" key="1">
    <source>
        <dbReference type="EMBL" id="SUZ07515.1"/>
    </source>
</evidence>
<sequence length="76" mass="8992">MHFFCSSSGLYLRLASKHTQVYFFYPVGHQYNLRRRSPSRHSAVLTQNILQHHGSEYSIQLGDLPYDPFSHMLYQM</sequence>
<accession>A0A381L0R9</accession>
<proteinExistence type="predicted"/>
<protein>
    <submittedName>
        <fullName evidence="1">Bgt-20377</fullName>
    </submittedName>
</protein>
<dbReference type="AlphaFoldDB" id="A0A381L0R9"/>
<gene>
    <name evidence="1" type="ORF">BGT96224V2_LOCUS247</name>
</gene>